<gene>
    <name evidence="6" type="ORF">GA0070618_5673</name>
</gene>
<reference evidence="7" key="1">
    <citation type="submission" date="2016-06" db="EMBL/GenBank/DDBJ databases">
        <authorList>
            <person name="Varghese N."/>
            <person name="Submissions Spin"/>
        </authorList>
    </citation>
    <scope>NUCLEOTIDE SEQUENCE [LARGE SCALE GENOMIC DNA]</scope>
    <source>
        <strain evidence="7">DSM 43816</strain>
    </source>
</reference>
<dbReference type="GO" id="GO:0044550">
    <property type="term" value="P:secondary metabolite biosynthetic process"/>
    <property type="evidence" value="ECO:0007669"/>
    <property type="project" value="UniProtKB-ARBA"/>
</dbReference>
<organism evidence="6 7">
    <name type="scientific">Micromonospora echinospora</name>
    <name type="common">Micromonospora purpurea</name>
    <dbReference type="NCBI Taxonomy" id="1877"/>
    <lineage>
        <taxon>Bacteria</taxon>
        <taxon>Bacillati</taxon>
        <taxon>Actinomycetota</taxon>
        <taxon>Actinomycetes</taxon>
        <taxon>Micromonosporales</taxon>
        <taxon>Micromonosporaceae</taxon>
        <taxon>Micromonospora</taxon>
    </lineage>
</organism>
<keyword evidence="7" id="KW-1185">Reference proteome</keyword>
<sequence>MEDTVPARSDRGEGHGRLPLAVAQEQLWFVEQMSPGEPTYNVPLTYRLRGDLDTVALRRALAWVVARHDALRATMTPVDGVAYQRVAPPGAEVALAVDDVATGDAADRDRQVARIAREEAATPFDLTAGPLYRFRLVRFDDREHLLCVTIHHIVTDGWSTGIVNRELSAAYAAYRAGREPAVAPDGDGGTYVEHIVRQRKELTEQGTEDGLRYWESQLAGVPVVDLPADRPRPATQTFHGDLVDVRLPAPLVRRARAVAQERGTTLFTVLTAALTIVVNRYTGQPDIPLGMTMTGRDTPEVEQLVGLFANMVVLRADLAGDPTFADLLDRLTDRTLDALDYASVPFERVVERVRPTRDPGRNPLFQISVQMLGDANSGANLDLAGLTVEPISQTTGRSRFDLTVTFVESTDGVRTTIEYATDLFDRWRVEALAGHLETVLAGVLPDPSVPVSRVPVVGDAERARLLAWGTAERAEPYPDPVHVRIARTAAALPDHPAVVFEGRSLTYAELDRRAGQLARYLRAKGVTHQEIVPLVIRRDLDTLVALLGVLKAGAAFAVLDPDHPASRLDYAIRDTGARLVLTRSDLLDRLPAADGWTAVALDTEWPAIEAVEGPLTEWADRDSLAYVLFTSGSTGRPKGVQIEHRALNAFATGYQRIFDLTPDDRMLQFNALAFDMCQGETFTGLTVGATLVLVPPDVVGSPEQVADLMRAERVSYICVPPAMMALMEPAPYPDLRKIMVGGEAAPGDLVNRWNLPGRRMLNVYGPTEATVGCTSHECAHRTWRSSPPIGVPMLDRRVYVVDATGDLAPVGVPGELLIGGDEGLSRGYLNLPDLDAARFRPDPFHPGARVYRSGDLVRWTADGQLEFLGRLDHQVKLRGLRIELGEIEAVLAGHPTVGLAVTALRPDARGENQIVGYVVPADTTPPSTAELRRYAGEHLPTYMVPATVMVLDTLPTTTSGKVDRDALPQPPVTEFDDASTFEEPATPTEARVAGILAGVLSLPRVGADANLFQLGGSSLQATRVVSRLNREFGVTVRVRLLYGSATVRTIAAAIDDLVAARDAAGTTDPEGGTARAH</sequence>
<dbReference type="InterPro" id="IPR010071">
    <property type="entry name" value="AA_adenyl_dom"/>
</dbReference>
<evidence type="ECO:0000256" key="1">
    <source>
        <dbReference type="ARBA" id="ARBA00001957"/>
    </source>
</evidence>
<dbReference type="SUPFAM" id="SSF56801">
    <property type="entry name" value="Acetyl-CoA synthetase-like"/>
    <property type="match status" value="1"/>
</dbReference>
<dbReference type="InParanoid" id="A0A1C4ZRK5"/>
<dbReference type="PROSITE" id="PS50075">
    <property type="entry name" value="CARRIER"/>
    <property type="match status" value="1"/>
</dbReference>
<dbReference type="AlphaFoldDB" id="A0A1C4ZRK5"/>
<dbReference type="Gene3D" id="3.30.559.30">
    <property type="entry name" value="Nonribosomal peptide synthetase, condensation domain"/>
    <property type="match status" value="1"/>
</dbReference>
<evidence type="ECO:0000256" key="4">
    <source>
        <dbReference type="SAM" id="MobiDB-lite"/>
    </source>
</evidence>
<dbReference type="InterPro" id="IPR025110">
    <property type="entry name" value="AMP-bd_C"/>
</dbReference>
<dbReference type="Proteomes" id="UP000198253">
    <property type="component" value="Chromosome I"/>
</dbReference>
<dbReference type="PROSITE" id="PS00455">
    <property type="entry name" value="AMP_BINDING"/>
    <property type="match status" value="1"/>
</dbReference>
<keyword evidence="3" id="KW-0597">Phosphoprotein</keyword>
<dbReference type="GO" id="GO:0031177">
    <property type="term" value="F:phosphopantetheine binding"/>
    <property type="evidence" value="ECO:0007669"/>
    <property type="project" value="InterPro"/>
</dbReference>
<evidence type="ECO:0000256" key="2">
    <source>
        <dbReference type="ARBA" id="ARBA00022450"/>
    </source>
</evidence>
<evidence type="ECO:0000313" key="6">
    <source>
        <dbReference type="EMBL" id="SCF35623.1"/>
    </source>
</evidence>
<name>A0A1C4ZRK5_MICEC</name>
<dbReference type="Gene3D" id="1.10.1200.10">
    <property type="entry name" value="ACP-like"/>
    <property type="match status" value="1"/>
</dbReference>
<dbReference type="Gene3D" id="2.30.38.10">
    <property type="entry name" value="Luciferase, Domain 3"/>
    <property type="match status" value="1"/>
</dbReference>
<dbReference type="EMBL" id="LT607413">
    <property type="protein sequence ID" value="SCF35623.1"/>
    <property type="molecule type" value="Genomic_DNA"/>
</dbReference>
<dbReference type="PANTHER" id="PTHR45527:SF1">
    <property type="entry name" value="FATTY ACID SYNTHASE"/>
    <property type="match status" value="1"/>
</dbReference>
<dbReference type="InterPro" id="IPR001242">
    <property type="entry name" value="Condensation_dom"/>
</dbReference>
<comment type="cofactor">
    <cofactor evidence="1">
        <name>pantetheine 4'-phosphate</name>
        <dbReference type="ChEBI" id="CHEBI:47942"/>
    </cofactor>
</comment>
<dbReference type="InterPro" id="IPR000873">
    <property type="entry name" value="AMP-dep_synth/lig_dom"/>
</dbReference>
<accession>A0A1C4ZRK5</accession>
<dbReference type="SMART" id="SM00823">
    <property type="entry name" value="PKS_PP"/>
    <property type="match status" value="1"/>
</dbReference>
<dbReference type="Gene3D" id="3.40.50.980">
    <property type="match status" value="2"/>
</dbReference>
<evidence type="ECO:0000259" key="5">
    <source>
        <dbReference type="PROSITE" id="PS50075"/>
    </source>
</evidence>
<dbReference type="SUPFAM" id="SSF47336">
    <property type="entry name" value="ACP-like"/>
    <property type="match status" value="1"/>
</dbReference>
<feature type="domain" description="Carrier" evidence="5">
    <location>
        <begin position="983"/>
        <end position="1058"/>
    </location>
</feature>
<dbReference type="GO" id="GO:0043041">
    <property type="term" value="P:amino acid activation for nonribosomal peptide biosynthetic process"/>
    <property type="evidence" value="ECO:0007669"/>
    <property type="project" value="TreeGrafter"/>
</dbReference>
<dbReference type="Pfam" id="PF00668">
    <property type="entry name" value="Condensation"/>
    <property type="match status" value="1"/>
</dbReference>
<dbReference type="InterPro" id="IPR036736">
    <property type="entry name" value="ACP-like_sf"/>
</dbReference>
<evidence type="ECO:0000256" key="3">
    <source>
        <dbReference type="ARBA" id="ARBA00022553"/>
    </source>
</evidence>
<dbReference type="FunFam" id="3.40.50.980:FF:000001">
    <property type="entry name" value="Non-ribosomal peptide synthetase"/>
    <property type="match status" value="1"/>
</dbReference>
<dbReference type="InterPro" id="IPR020806">
    <property type="entry name" value="PKS_PP-bd"/>
</dbReference>
<dbReference type="GO" id="GO:0003824">
    <property type="term" value="F:catalytic activity"/>
    <property type="evidence" value="ECO:0007669"/>
    <property type="project" value="InterPro"/>
</dbReference>
<dbReference type="InterPro" id="IPR045851">
    <property type="entry name" value="AMP-bd_C_sf"/>
</dbReference>
<dbReference type="CDD" id="cd19531">
    <property type="entry name" value="LCL_NRPS-like"/>
    <property type="match status" value="1"/>
</dbReference>
<keyword evidence="2" id="KW-0596">Phosphopantetheine</keyword>
<dbReference type="Gene3D" id="3.30.559.10">
    <property type="entry name" value="Chloramphenicol acetyltransferase-like domain"/>
    <property type="match status" value="1"/>
</dbReference>
<dbReference type="Pfam" id="PF00501">
    <property type="entry name" value="AMP-binding"/>
    <property type="match status" value="1"/>
</dbReference>
<dbReference type="InterPro" id="IPR020845">
    <property type="entry name" value="AMP-binding_CS"/>
</dbReference>
<dbReference type="InterPro" id="IPR023213">
    <property type="entry name" value="CAT-like_dom_sf"/>
</dbReference>
<dbReference type="Gene3D" id="3.30.300.30">
    <property type="match status" value="1"/>
</dbReference>
<feature type="region of interest" description="Disordered" evidence="4">
    <location>
        <begin position="960"/>
        <end position="985"/>
    </location>
</feature>
<proteinExistence type="predicted"/>
<dbReference type="RefSeq" id="WP_088984319.1">
    <property type="nucleotide sequence ID" value="NZ_LT607413.1"/>
</dbReference>
<dbReference type="NCBIfam" id="TIGR01733">
    <property type="entry name" value="AA-adenyl-dom"/>
    <property type="match status" value="1"/>
</dbReference>
<dbReference type="PANTHER" id="PTHR45527">
    <property type="entry name" value="NONRIBOSOMAL PEPTIDE SYNTHETASE"/>
    <property type="match status" value="1"/>
</dbReference>
<dbReference type="Pfam" id="PF13193">
    <property type="entry name" value="AMP-binding_C"/>
    <property type="match status" value="1"/>
</dbReference>
<dbReference type="InterPro" id="IPR006162">
    <property type="entry name" value="Ppantetheine_attach_site"/>
</dbReference>
<dbReference type="SUPFAM" id="SSF52777">
    <property type="entry name" value="CoA-dependent acyltransferases"/>
    <property type="match status" value="2"/>
</dbReference>
<protein>
    <submittedName>
        <fullName evidence="6">Amino acid adenylation domain-containing protein</fullName>
    </submittedName>
</protein>
<dbReference type="PROSITE" id="PS00012">
    <property type="entry name" value="PHOSPHOPANTETHEINE"/>
    <property type="match status" value="1"/>
</dbReference>
<evidence type="ECO:0000313" key="7">
    <source>
        <dbReference type="Proteomes" id="UP000198253"/>
    </source>
</evidence>
<dbReference type="GO" id="GO:0008610">
    <property type="term" value="P:lipid biosynthetic process"/>
    <property type="evidence" value="ECO:0007669"/>
    <property type="project" value="UniProtKB-ARBA"/>
</dbReference>
<dbReference type="Pfam" id="PF00550">
    <property type="entry name" value="PP-binding"/>
    <property type="match status" value="1"/>
</dbReference>
<dbReference type="FunFam" id="3.30.300.30:FF:000010">
    <property type="entry name" value="Enterobactin synthetase component F"/>
    <property type="match status" value="1"/>
</dbReference>
<dbReference type="GO" id="GO:0005737">
    <property type="term" value="C:cytoplasm"/>
    <property type="evidence" value="ECO:0007669"/>
    <property type="project" value="TreeGrafter"/>
</dbReference>
<dbReference type="CDD" id="cd05930">
    <property type="entry name" value="A_NRPS"/>
    <property type="match status" value="1"/>
</dbReference>
<dbReference type="InterPro" id="IPR009081">
    <property type="entry name" value="PP-bd_ACP"/>
</dbReference>
<dbReference type="OrthoDB" id="2472181at2"/>
<dbReference type="FunFam" id="3.40.50.12780:FF:000012">
    <property type="entry name" value="Non-ribosomal peptide synthetase"/>
    <property type="match status" value="1"/>
</dbReference>